<organism evidence="1 2">
    <name type="scientific">Dunaliella salina</name>
    <name type="common">Green alga</name>
    <name type="synonym">Protococcus salinus</name>
    <dbReference type="NCBI Taxonomy" id="3046"/>
    <lineage>
        <taxon>Eukaryota</taxon>
        <taxon>Viridiplantae</taxon>
        <taxon>Chlorophyta</taxon>
        <taxon>core chlorophytes</taxon>
        <taxon>Chlorophyceae</taxon>
        <taxon>CS clade</taxon>
        <taxon>Chlamydomonadales</taxon>
        <taxon>Dunaliellaceae</taxon>
        <taxon>Dunaliella</taxon>
    </lineage>
</organism>
<evidence type="ECO:0000313" key="1">
    <source>
        <dbReference type="EMBL" id="KAF5828472.1"/>
    </source>
</evidence>
<proteinExistence type="predicted"/>
<reference evidence="1" key="1">
    <citation type="submission" date="2017-08" db="EMBL/GenBank/DDBJ databases">
        <authorList>
            <person name="Polle J.E."/>
            <person name="Barry K."/>
            <person name="Cushman J."/>
            <person name="Schmutz J."/>
            <person name="Tran D."/>
            <person name="Hathwaick L.T."/>
            <person name="Yim W.C."/>
            <person name="Jenkins J."/>
            <person name="Mckie-Krisberg Z.M."/>
            <person name="Prochnik S."/>
            <person name="Lindquist E."/>
            <person name="Dockter R.B."/>
            <person name="Adam C."/>
            <person name="Molina H."/>
            <person name="Bunkerborg J."/>
            <person name="Jin E."/>
            <person name="Buchheim M."/>
            <person name="Magnuson J."/>
        </authorList>
    </citation>
    <scope>NUCLEOTIDE SEQUENCE</scope>
    <source>
        <strain evidence="1">CCAP 19/18</strain>
    </source>
</reference>
<name>A0ABQ7G1K1_DUNSA</name>
<accession>A0ABQ7G1K1</accession>
<dbReference type="EMBL" id="MU070300">
    <property type="protein sequence ID" value="KAF5828472.1"/>
    <property type="molecule type" value="Genomic_DNA"/>
</dbReference>
<keyword evidence="2" id="KW-1185">Reference proteome</keyword>
<dbReference type="Proteomes" id="UP000815325">
    <property type="component" value="Unassembled WGS sequence"/>
</dbReference>
<evidence type="ECO:0008006" key="3">
    <source>
        <dbReference type="Google" id="ProtNLM"/>
    </source>
</evidence>
<gene>
    <name evidence="1" type="ORF">DUNSADRAFT_17580</name>
</gene>
<comment type="caution">
    <text evidence="1">The sequence shown here is derived from an EMBL/GenBank/DDBJ whole genome shotgun (WGS) entry which is preliminary data.</text>
</comment>
<evidence type="ECO:0000313" key="2">
    <source>
        <dbReference type="Proteomes" id="UP000815325"/>
    </source>
</evidence>
<protein>
    <recommendedName>
        <fullName evidence="3">Encoded protein</fullName>
    </recommendedName>
</protein>
<sequence length="71" mass="7573">MPQLEPGCLACPRGGRLVRRCPSLPAPAACLPCVSRRRHTLEALGRASGVDLCSDRERGVTKSLRQKGSSS</sequence>